<dbReference type="CDD" id="cd07112">
    <property type="entry name" value="ALDH_GABALDH-PuuC"/>
    <property type="match status" value="1"/>
</dbReference>
<dbReference type="Gene3D" id="3.40.309.10">
    <property type="entry name" value="Aldehyde Dehydrogenase, Chain A, domain 2"/>
    <property type="match status" value="1"/>
</dbReference>
<dbReference type="InterPro" id="IPR015590">
    <property type="entry name" value="Aldehyde_DH_dom"/>
</dbReference>
<dbReference type="InterPro" id="IPR016162">
    <property type="entry name" value="Ald_DH_N"/>
</dbReference>
<dbReference type="PANTHER" id="PTHR11699">
    <property type="entry name" value="ALDEHYDE DEHYDROGENASE-RELATED"/>
    <property type="match status" value="1"/>
</dbReference>
<name>A0ABS7HD31_9HYPH</name>
<dbReference type="InterPro" id="IPR029510">
    <property type="entry name" value="Ald_DH_CS_GLU"/>
</dbReference>
<dbReference type="Pfam" id="PF00171">
    <property type="entry name" value="Aldedh"/>
    <property type="match status" value="1"/>
</dbReference>
<dbReference type="SUPFAM" id="SSF53720">
    <property type="entry name" value="ALDH-like"/>
    <property type="match status" value="1"/>
</dbReference>
<dbReference type="InterPro" id="IPR016161">
    <property type="entry name" value="Ald_DH/histidinol_DH"/>
</dbReference>
<evidence type="ECO:0000256" key="2">
    <source>
        <dbReference type="PROSITE-ProRule" id="PRU10007"/>
    </source>
</evidence>
<sequence length="512" mass="55829">MIYDICHGQKLEENVNLALTHSDVTAIRNRLGIKGQAFIDGRLIDAASGETFDDISPRDGKVIARVAAGDSEDIDRAVRAGRRAFEAGVWRDRSPKERKKVLQRFAALFEKHMDELAVLETLDMGKPVSESRNIDVNVVLDTLQWYAECPDKLYDEIAPTGPGQLATITREPIGVVGAVVPWNFPMLMATWKFAPALAMGNSVVLKPAEQSPLTAIRLAELAAEAGVPDGVFNVVPGLGPTAGKALGMHMDVDCLAFTGSGEVGKLFLQYAGQSNMKRVFLECGGKSPNIILDDVPELRVAAERAATAICFNQGEVCVAPSRLILSKRIQDQFLDIVVSTAKSIRPGDPLDPETKLGALVESSHRDRVESYIAKGREEGARLVLGGDRPTDTPDGYYVNPTIFADVRNDMTIAREEIFGPVLSTITVEDDEEAVRVANDTSYGLAAAVWTRDLSRAHKIARKLRAGTVWVNCYDHGDATVPFGGFKQSGNGRDKSLYALDKYTELKTTWIEL</sequence>
<keyword evidence="1 3" id="KW-0560">Oxidoreductase</keyword>
<dbReference type="Proteomes" id="UP000757604">
    <property type="component" value="Unassembled WGS sequence"/>
</dbReference>
<organism evidence="5 6">
    <name type="scientific">Rhizobium herbae</name>
    <dbReference type="NCBI Taxonomy" id="508661"/>
    <lineage>
        <taxon>Bacteria</taxon>
        <taxon>Pseudomonadati</taxon>
        <taxon>Pseudomonadota</taxon>
        <taxon>Alphaproteobacteria</taxon>
        <taxon>Hyphomicrobiales</taxon>
        <taxon>Rhizobiaceae</taxon>
        <taxon>Rhizobium/Agrobacterium group</taxon>
        <taxon>Rhizobium</taxon>
    </lineage>
</organism>
<protein>
    <submittedName>
        <fullName evidence="5">Aldehyde dehydrogenase</fullName>
    </submittedName>
</protein>
<proteinExistence type="inferred from homology"/>
<accession>A0ABS7HD31</accession>
<reference evidence="5 6" key="1">
    <citation type="journal article" date="2021" name="MBio">
        <title>Poor Competitiveness of Bradyrhizobium in Pigeon Pea Root Colonization in Indian Soils.</title>
        <authorList>
            <person name="Chalasani D."/>
            <person name="Basu A."/>
            <person name="Pullabhotla S.V.S.R.N."/>
            <person name="Jorrin B."/>
            <person name="Neal A.L."/>
            <person name="Poole P.S."/>
            <person name="Podile A.R."/>
            <person name="Tkacz A."/>
        </authorList>
    </citation>
    <scope>NUCLEOTIDE SEQUENCE [LARGE SCALE GENOMIC DNA]</scope>
    <source>
        <strain evidence="5 6">HU44</strain>
    </source>
</reference>
<evidence type="ECO:0000256" key="3">
    <source>
        <dbReference type="RuleBase" id="RU003345"/>
    </source>
</evidence>
<gene>
    <name evidence="5" type="ORF">JNB71_15395</name>
</gene>
<keyword evidence="6" id="KW-1185">Reference proteome</keyword>
<evidence type="ECO:0000313" key="5">
    <source>
        <dbReference type="EMBL" id="MBW9064700.1"/>
    </source>
</evidence>
<comment type="similarity">
    <text evidence="3">Belongs to the aldehyde dehydrogenase family.</text>
</comment>
<evidence type="ECO:0000256" key="1">
    <source>
        <dbReference type="ARBA" id="ARBA00023002"/>
    </source>
</evidence>
<dbReference type="PROSITE" id="PS00687">
    <property type="entry name" value="ALDEHYDE_DEHYDR_GLU"/>
    <property type="match status" value="1"/>
</dbReference>
<evidence type="ECO:0000313" key="6">
    <source>
        <dbReference type="Proteomes" id="UP000757604"/>
    </source>
</evidence>
<feature type="domain" description="Aldehyde dehydrogenase" evidence="4">
    <location>
        <begin position="46"/>
        <end position="507"/>
    </location>
</feature>
<dbReference type="EMBL" id="JAEUAO010000003">
    <property type="protein sequence ID" value="MBW9064700.1"/>
    <property type="molecule type" value="Genomic_DNA"/>
</dbReference>
<comment type="caution">
    <text evidence="5">The sequence shown here is derived from an EMBL/GenBank/DDBJ whole genome shotgun (WGS) entry which is preliminary data.</text>
</comment>
<dbReference type="Gene3D" id="3.40.605.10">
    <property type="entry name" value="Aldehyde Dehydrogenase, Chain A, domain 1"/>
    <property type="match status" value="1"/>
</dbReference>
<dbReference type="InterPro" id="IPR016163">
    <property type="entry name" value="Ald_DH_C"/>
</dbReference>
<feature type="active site" evidence="2">
    <location>
        <position position="282"/>
    </location>
</feature>
<evidence type="ECO:0000259" key="4">
    <source>
        <dbReference type="Pfam" id="PF00171"/>
    </source>
</evidence>